<name>A0ABV6QMB9_9ACTN</name>
<keyword evidence="1" id="KW-0678">Repressor</keyword>
<keyword evidence="2" id="KW-0805">Transcription regulation</keyword>
<dbReference type="InterPro" id="IPR009061">
    <property type="entry name" value="DNA-bd_dom_put_sf"/>
</dbReference>
<dbReference type="EMBL" id="JBHLTC010000018">
    <property type="protein sequence ID" value="MFC0625748.1"/>
    <property type="molecule type" value="Genomic_DNA"/>
</dbReference>
<dbReference type="CDD" id="cd01106">
    <property type="entry name" value="HTH_TipAL-Mta"/>
    <property type="match status" value="1"/>
</dbReference>
<organism evidence="6 7">
    <name type="scientific">Kribbella deserti</name>
    <dbReference type="NCBI Taxonomy" id="1926257"/>
    <lineage>
        <taxon>Bacteria</taxon>
        <taxon>Bacillati</taxon>
        <taxon>Actinomycetota</taxon>
        <taxon>Actinomycetes</taxon>
        <taxon>Propionibacteriales</taxon>
        <taxon>Kribbellaceae</taxon>
        <taxon>Kribbella</taxon>
    </lineage>
</organism>
<keyword evidence="4" id="KW-0804">Transcription</keyword>
<evidence type="ECO:0000256" key="3">
    <source>
        <dbReference type="ARBA" id="ARBA00023125"/>
    </source>
</evidence>
<keyword evidence="7" id="KW-1185">Reference proteome</keyword>
<evidence type="ECO:0000256" key="1">
    <source>
        <dbReference type="ARBA" id="ARBA00022491"/>
    </source>
</evidence>
<comment type="caution">
    <text evidence="6">The sequence shown here is derived from an EMBL/GenBank/DDBJ whole genome shotgun (WGS) entry which is preliminary data.</text>
</comment>
<gene>
    <name evidence="6" type="ORF">ACFFGN_16845</name>
</gene>
<keyword evidence="3" id="KW-0238">DNA-binding</keyword>
<dbReference type="Pfam" id="PF13411">
    <property type="entry name" value="MerR_1"/>
    <property type="match status" value="1"/>
</dbReference>
<feature type="domain" description="HTH merR-type" evidence="5">
    <location>
        <begin position="2"/>
        <end position="71"/>
    </location>
</feature>
<accession>A0ABV6QMB9</accession>
<dbReference type="RefSeq" id="WP_380048476.1">
    <property type="nucleotide sequence ID" value="NZ_JBHLTC010000018.1"/>
</dbReference>
<dbReference type="PANTHER" id="PTHR30204:SF69">
    <property type="entry name" value="MERR-FAMILY TRANSCRIPTIONAL REGULATOR"/>
    <property type="match status" value="1"/>
</dbReference>
<dbReference type="InterPro" id="IPR012925">
    <property type="entry name" value="TipAS_dom"/>
</dbReference>
<dbReference type="InterPro" id="IPR036244">
    <property type="entry name" value="TipA-like_antibiotic-bd"/>
</dbReference>
<dbReference type="Pfam" id="PF07739">
    <property type="entry name" value="TipAS"/>
    <property type="match status" value="1"/>
</dbReference>
<dbReference type="InterPro" id="IPR000551">
    <property type="entry name" value="MerR-type_HTH_dom"/>
</dbReference>
<reference evidence="6 7" key="1">
    <citation type="submission" date="2024-09" db="EMBL/GenBank/DDBJ databases">
        <authorList>
            <person name="Sun Q."/>
            <person name="Mori K."/>
        </authorList>
    </citation>
    <scope>NUCLEOTIDE SEQUENCE [LARGE SCALE GENOMIC DNA]</scope>
    <source>
        <strain evidence="6 7">CGMCC 1.15906</strain>
    </source>
</reference>
<dbReference type="SUPFAM" id="SSF89082">
    <property type="entry name" value="Antibiotic binding domain of TipA-like multidrug resistance regulators"/>
    <property type="match status" value="1"/>
</dbReference>
<dbReference type="InterPro" id="IPR047057">
    <property type="entry name" value="MerR_fam"/>
</dbReference>
<dbReference type="PANTHER" id="PTHR30204">
    <property type="entry name" value="REDOX-CYCLING DRUG-SENSING TRANSCRIPTIONAL ACTIVATOR SOXR"/>
    <property type="match status" value="1"/>
</dbReference>
<evidence type="ECO:0000259" key="5">
    <source>
        <dbReference type="PROSITE" id="PS50937"/>
    </source>
</evidence>
<dbReference type="SUPFAM" id="SSF46955">
    <property type="entry name" value="Putative DNA-binding domain"/>
    <property type="match status" value="1"/>
</dbReference>
<evidence type="ECO:0000313" key="6">
    <source>
        <dbReference type="EMBL" id="MFC0625748.1"/>
    </source>
</evidence>
<evidence type="ECO:0000256" key="4">
    <source>
        <dbReference type="ARBA" id="ARBA00023163"/>
    </source>
</evidence>
<evidence type="ECO:0000256" key="2">
    <source>
        <dbReference type="ARBA" id="ARBA00023015"/>
    </source>
</evidence>
<dbReference type="PRINTS" id="PR00040">
    <property type="entry name" value="HTHMERR"/>
</dbReference>
<proteinExistence type="predicted"/>
<dbReference type="PROSITE" id="PS00552">
    <property type="entry name" value="HTH_MERR_1"/>
    <property type="match status" value="1"/>
</dbReference>
<dbReference type="PROSITE" id="PS50937">
    <property type="entry name" value="HTH_MERR_2"/>
    <property type="match status" value="1"/>
</dbReference>
<dbReference type="SMART" id="SM00422">
    <property type="entry name" value="HTH_MERR"/>
    <property type="match status" value="1"/>
</dbReference>
<protein>
    <submittedName>
        <fullName evidence="6">MerR family transcriptional regulator</fullName>
    </submittedName>
</protein>
<dbReference type="Gene3D" id="1.10.490.50">
    <property type="entry name" value="Antibiotic binding domain of TipA-like multidrug resistance regulators"/>
    <property type="match status" value="1"/>
</dbReference>
<dbReference type="Proteomes" id="UP001589890">
    <property type="component" value="Unassembled WGS sequence"/>
</dbReference>
<evidence type="ECO:0000313" key="7">
    <source>
        <dbReference type="Proteomes" id="UP001589890"/>
    </source>
</evidence>
<sequence length="249" mass="28003">MAWSIAEVARESGVTSRTLRHYDAIGLLSPAWTSSSGRRYYGQDELYRLQRILLLRELGLGLEAIADVLERQNASSTIAVLVKHRNWLVEEQGRLGRLVQTVDSTIDSLRNGGEMEPKKVFAGFEKNPYEAEARQRWGDDVIDASHRRMQGWSDDDAEKARTGYGKVHAGLAPLLAEGVEVTDPRVQELVQLHYDVTCLFWTPTKEAYEGLGQMYVDDERFRASIGGGDDSLVEYLRDAMHVYAAANLK</sequence>
<dbReference type="Gene3D" id="1.10.1660.10">
    <property type="match status" value="1"/>
</dbReference>